<organism evidence="1">
    <name type="scientific">uncultured bacterium fosmid pJB83B9</name>
    <dbReference type="NCBI Taxonomy" id="1478070"/>
    <lineage>
        <taxon>Bacteria</taxon>
        <taxon>environmental samples</taxon>
    </lineage>
</organism>
<dbReference type="GO" id="GO:0003677">
    <property type="term" value="F:DNA binding"/>
    <property type="evidence" value="ECO:0007669"/>
    <property type="project" value="InterPro"/>
</dbReference>
<proteinExistence type="predicted"/>
<sequence>MLFRIILIINNMDVAITQRIKCILKEKHVTATGLAEMAGMQAVTINRQLKGTNPIGYNLIDAVLNQFPDVSAEWLLRGEGNMIKGGEPTQKTEFIDIFLKGICNSDKAELDEYQRALTSVRNLRNLESIKNQ</sequence>
<reference evidence="1" key="1">
    <citation type="submission" date="2013-08" db="EMBL/GenBank/DDBJ databases">
        <title>Comparison of modified E. coli strains.</title>
        <authorList>
            <person name="Juergensen J."/>
            <person name="Bonge A."/>
            <person name="Streit W.R."/>
        </authorList>
    </citation>
    <scope>NUCLEOTIDE SEQUENCE</scope>
</reference>
<evidence type="ECO:0000313" key="1">
    <source>
        <dbReference type="EMBL" id="AIF26672.1"/>
    </source>
</evidence>
<name>A0A0H3UAL4_9BACT</name>
<dbReference type="CDD" id="cd00093">
    <property type="entry name" value="HTH_XRE"/>
    <property type="match status" value="1"/>
</dbReference>
<protein>
    <recommendedName>
        <fullName evidence="2">HTH cro/C1-type domain-containing protein</fullName>
    </recommendedName>
</protein>
<dbReference type="EMBL" id="KF540242">
    <property type="protein sequence ID" value="AIF26672.1"/>
    <property type="molecule type" value="Genomic_DNA"/>
</dbReference>
<accession>A0A0H3UAL4</accession>
<dbReference type="SUPFAM" id="SSF47413">
    <property type="entry name" value="lambda repressor-like DNA-binding domains"/>
    <property type="match status" value="1"/>
</dbReference>
<dbReference type="InterPro" id="IPR010982">
    <property type="entry name" value="Lambda_DNA-bd_dom_sf"/>
</dbReference>
<dbReference type="AlphaFoldDB" id="A0A0H3UAL4"/>
<dbReference type="Gene3D" id="1.10.260.40">
    <property type="entry name" value="lambda repressor-like DNA-binding domains"/>
    <property type="match status" value="1"/>
</dbReference>
<dbReference type="InterPro" id="IPR001387">
    <property type="entry name" value="Cro/C1-type_HTH"/>
</dbReference>
<evidence type="ECO:0008006" key="2">
    <source>
        <dbReference type="Google" id="ProtNLM"/>
    </source>
</evidence>